<proteinExistence type="inferred from homology"/>
<evidence type="ECO:0000313" key="9">
    <source>
        <dbReference type="Proteomes" id="UP000824107"/>
    </source>
</evidence>
<comment type="similarity">
    <text evidence="2">Belongs to the DeoC/FbaB aldolase family. DeoC type 2 subfamily.</text>
</comment>
<dbReference type="InterPro" id="IPR013785">
    <property type="entry name" value="Aldolase_TIM"/>
</dbReference>
<dbReference type="NCBIfam" id="TIGR00126">
    <property type="entry name" value="deoC"/>
    <property type="match status" value="1"/>
</dbReference>
<dbReference type="GO" id="GO:0009264">
    <property type="term" value="P:deoxyribonucleotide catabolic process"/>
    <property type="evidence" value="ECO:0007669"/>
    <property type="project" value="UniProtKB-UniRule"/>
</dbReference>
<dbReference type="AlphaFoldDB" id="A0A9D1SAZ0"/>
<dbReference type="SMART" id="SM01133">
    <property type="entry name" value="DeoC"/>
    <property type="match status" value="1"/>
</dbReference>
<dbReference type="InterPro" id="IPR002915">
    <property type="entry name" value="DeoC/FbaB/LacD_aldolase"/>
</dbReference>
<dbReference type="PANTHER" id="PTHR10889">
    <property type="entry name" value="DEOXYRIBOSE-PHOSPHATE ALDOLASE"/>
    <property type="match status" value="1"/>
</dbReference>
<evidence type="ECO:0000256" key="6">
    <source>
        <dbReference type="ARBA" id="ARBA00048791"/>
    </source>
</evidence>
<dbReference type="PANTHER" id="PTHR10889:SF3">
    <property type="entry name" value="DEOXYRIBOSE-PHOSPHATE ALDOLASE"/>
    <property type="match status" value="1"/>
</dbReference>
<evidence type="ECO:0000313" key="8">
    <source>
        <dbReference type="EMBL" id="HIU53421.1"/>
    </source>
</evidence>
<comment type="caution">
    <text evidence="8">The sequence shown here is derived from an EMBL/GenBank/DDBJ whole genome shotgun (WGS) entry which is preliminary data.</text>
</comment>
<gene>
    <name evidence="8" type="primary">deoC</name>
    <name evidence="8" type="ORF">IAD20_05015</name>
</gene>
<dbReference type="Gene3D" id="3.20.20.70">
    <property type="entry name" value="Aldolase class I"/>
    <property type="match status" value="1"/>
</dbReference>
<evidence type="ECO:0000256" key="4">
    <source>
        <dbReference type="ARBA" id="ARBA00023239"/>
    </source>
</evidence>
<evidence type="ECO:0000256" key="2">
    <source>
        <dbReference type="ARBA" id="ARBA00009473"/>
    </source>
</evidence>
<keyword evidence="5" id="KW-0704">Schiff base</keyword>
<dbReference type="PIRSF" id="PIRSF001357">
    <property type="entry name" value="DeoC"/>
    <property type="match status" value="1"/>
</dbReference>
<dbReference type="Pfam" id="PF01791">
    <property type="entry name" value="DeoC"/>
    <property type="match status" value="1"/>
</dbReference>
<dbReference type="GO" id="GO:0016052">
    <property type="term" value="P:carbohydrate catabolic process"/>
    <property type="evidence" value="ECO:0007669"/>
    <property type="project" value="TreeGrafter"/>
</dbReference>
<evidence type="ECO:0000256" key="5">
    <source>
        <dbReference type="ARBA" id="ARBA00023270"/>
    </source>
</evidence>
<dbReference type="Proteomes" id="UP000824107">
    <property type="component" value="Unassembled WGS sequence"/>
</dbReference>
<dbReference type="SUPFAM" id="SSF51569">
    <property type="entry name" value="Aldolase"/>
    <property type="match status" value="1"/>
</dbReference>
<keyword evidence="4 8" id="KW-0456">Lyase</keyword>
<evidence type="ECO:0000256" key="3">
    <source>
        <dbReference type="ARBA" id="ARBA00012515"/>
    </source>
</evidence>
<accession>A0A9D1SAZ0</accession>
<evidence type="ECO:0000256" key="7">
    <source>
        <dbReference type="NCBIfam" id="TIGR00126"/>
    </source>
</evidence>
<organism evidence="8 9">
    <name type="scientific">Candidatus Scatocola faecipullorum</name>
    <dbReference type="NCBI Taxonomy" id="2840917"/>
    <lineage>
        <taxon>Bacteria</taxon>
        <taxon>Pseudomonadati</taxon>
        <taxon>Pseudomonadota</taxon>
        <taxon>Alphaproteobacteria</taxon>
        <taxon>Rhodospirillales</taxon>
        <taxon>Rhodospirillaceae</taxon>
        <taxon>Rhodospirillaceae incertae sedis</taxon>
        <taxon>Candidatus Scatocola</taxon>
    </lineage>
</organism>
<dbReference type="GO" id="GO:0005737">
    <property type="term" value="C:cytoplasm"/>
    <property type="evidence" value="ECO:0007669"/>
    <property type="project" value="InterPro"/>
</dbReference>
<evidence type="ECO:0000256" key="1">
    <source>
        <dbReference type="ARBA" id="ARBA00004816"/>
    </source>
</evidence>
<comment type="pathway">
    <text evidence="1">Carbohydrate degradation; 2-deoxy-D-ribose 1-phosphate degradation; D-glyceraldehyde 3-phosphate and acetaldehyde from 2-deoxy-alpha-D-ribose 1-phosphate: step 2/2.</text>
</comment>
<sequence length="244" mass="26432">MDDVTAAKILIGCLDLTSLGDHDTEYRIEDLCAKADTPYGHVAAVCIWPQFIPLAKKKLKKTPVKIATVVNFPHGGSDFAKLRHEIRQALKAGADEIDAVFPYHDFLEGNLDVCDRFLDTVTETCGETTTKIILETGELAKASRIAEATRLCLNKGVGFIKTSTGKTPVSATPEAANIILETIAASRRKAGFKASGGIRMIDEAKKYLTLAQTVMGSGWISPEHLRIGASSLLDNLLQTIKQGY</sequence>
<name>A0A9D1SAZ0_9PROT</name>
<dbReference type="EMBL" id="DVNC01000032">
    <property type="protein sequence ID" value="HIU53421.1"/>
    <property type="molecule type" value="Genomic_DNA"/>
</dbReference>
<reference evidence="8" key="2">
    <citation type="journal article" date="2021" name="PeerJ">
        <title>Extensive microbial diversity within the chicken gut microbiome revealed by metagenomics and culture.</title>
        <authorList>
            <person name="Gilroy R."/>
            <person name="Ravi A."/>
            <person name="Getino M."/>
            <person name="Pursley I."/>
            <person name="Horton D.L."/>
            <person name="Alikhan N.F."/>
            <person name="Baker D."/>
            <person name="Gharbi K."/>
            <person name="Hall N."/>
            <person name="Watson M."/>
            <person name="Adriaenssens E.M."/>
            <person name="Foster-Nyarko E."/>
            <person name="Jarju S."/>
            <person name="Secka A."/>
            <person name="Antonio M."/>
            <person name="Oren A."/>
            <person name="Chaudhuri R.R."/>
            <person name="La Ragione R."/>
            <person name="Hildebrand F."/>
            <person name="Pallen M.J."/>
        </authorList>
    </citation>
    <scope>NUCLEOTIDE SEQUENCE</scope>
    <source>
        <strain evidence="8">ChiW3-316</strain>
    </source>
</reference>
<reference evidence="8" key="1">
    <citation type="submission" date="2020-10" db="EMBL/GenBank/DDBJ databases">
        <authorList>
            <person name="Gilroy R."/>
        </authorList>
    </citation>
    <scope>NUCLEOTIDE SEQUENCE</scope>
    <source>
        <strain evidence="8">ChiW3-316</strain>
    </source>
</reference>
<dbReference type="EC" id="4.1.2.4" evidence="3 7"/>
<comment type="catalytic activity">
    <reaction evidence="6">
        <text>2-deoxy-D-ribose 5-phosphate = D-glyceraldehyde 3-phosphate + acetaldehyde</text>
        <dbReference type="Rhea" id="RHEA:12821"/>
        <dbReference type="ChEBI" id="CHEBI:15343"/>
        <dbReference type="ChEBI" id="CHEBI:59776"/>
        <dbReference type="ChEBI" id="CHEBI:62877"/>
        <dbReference type="EC" id="4.1.2.4"/>
    </reaction>
</comment>
<protein>
    <recommendedName>
        <fullName evidence="3 7">Deoxyribose-phosphate aldolase</fullName>
        <ecNumber evidence="3 7">4.1.2.4</ecNumber>
    </recommendedName>
</protein>
<dbReference type="InterPro" id="IPR011343">
    <property type="entry name" value="DeoC"/>
</dbReference>
<dbReference type="GO" id="GO:0004139">
    <property type="term" value="F:deoxyribose-phosphate aldolase activity"/>
    <property type="evidence" value="ECO:0007669"/>
    <property type="project" value="UniProtKB-UniRule"/>
</dbReference>